<feature type="compositionally biased region" description="Polar residues" evidence="1">
    <location>
        <begin position="309"/>
        <end position="319"/>
    </location>
</feature>
<accession>A0A1S7LMF2</accession>
<dbReference type="AlphaFoldDB" id="A0A1S7LMF2"/>
<gene>
    <name evidence="3" type="ORF">MAGMO_3174</name>
</gene>
<organism evidence="3">
    <name type="scientific">Magnetococcus massalia (strain MO-1)</name>
    <dbReference type="NCBI Taxonomy" id="451514"/>
    <lineage>
        <taxon>Bacteria</taxon>
        <taxon>Pseudomonadati</taxon>
        <taxon>Pseudomonadota</taxon>
        <taxon>Magnetococcia</taxon>
        <taxon>Magnetococcales</taxon>
        <taxon>Magnetococcaceae</taxon>
        <taxon>Magnetococcus</taxon>
    </lineage>
</organism>
<feature type="compositionally biased region" description="Basic and acidic residues" evidence="1">
    <location>
        <begin position="235"/>
        <end position="255"/>
    </location>
</feature>
<dbReference type="EMBL" id="LO017727">
    <property type="protein sequence ID" value="CRH07314.1"/>
    <property type="molecule type" value="Genomic_DNA"/>
</dbReference>
<name>A0A1S7LMF2_MAGMO</name>
<feature type="transmembrane region" description="Helical" evidence="2">
    <location>
        <begin position="61"/>
        <end position="83"/>
    </location>
</feature>
<evidence type="ECO:0000256" key="1">
    <source>
        <dbReference type="SAM" id="MobiDB-lite"/>
    </source>
</evidence>
<protein>
    <submittedName>
        <fullName evidence="3">Uncharacterized protein</fullName>
    </submittedName>
</protein>
<proteinExistence type="predicted"/>
<reference evidence="3" key="1">
    <citation type="submission" date="2015-04" db="EMBL/GenBank/DDBJ databases">
        <authorList>
            <person name="Syromyatnikov M.Y."/>
            <person name="Popov V.N."/>
        </authorList>
    </citation>
    <scope>NUCLEOTIDE SEQUENCE</scope>
    <source>
        <strain evidence="3">MO-1</strain>
    </source>
</reference>
<keyword evidence="2" id="KW-0812">Transmembrane</keyword>
<feature type="transmembrane region" description="Helical" evidence="2">
    <location>
        <begin position="35"/>
        <end position="55"/>
    </location>
</feature>
<feature type="region of interest" description="Disordered" evidence="1">
    <location>
        <begin position="1"/>
        <end position="22"/>
    </location>
</feature>
<feature type="compositionally biased region" description="Low complexity" evidence="1">
    <location>
        <begin position="273"/>
        <end position="290"/>
    </location>
</feature>
<evidence type="ECO:0000256" key="2">
    <source>
        <dbReference type="SAM" id="Phobius"/>
    </source>
</evidence>
<keyword evidence="2" id="KW-0472">Membrane</keyword>
<keyword evidence="2" id="KW-1133">Transmembrane helix</keyword>
<feature type="region of interest" description="Disordered" evidence="1">
    <location>
        <begin position="176"/>
        <end position="342"/>
    </location>
</feature>
<evidence type="ECO:0000313" key="3">
    <source>
        <dbReference type="EMBL" id="CRH07314.1"/>
    </source>
</evidence>
<sequence length="342" mass="38953">MKPDPWKNRSGQQTPHFAHLEEEASQRRRRHRRMAGIITALVIVLLGLLLTLWILTAYLTYLPGFAVLAGVSVVLFFAVTAWVTYRLIRGATPDDATPSRSSLFQMGWNWAFNYIMITLRGEQPFVEPVAKQTEQNRSSGFAAILTDEMKISRQGARIEGDHWHAYMEELNQASAAYQRQLQEDEEQRPQPLSKPSIREPITPPPHAPTTDASAPAQRVQDSQPTPVDQEPITEPVERDEPLPEWMQQREKRWESQLDTSQQAYEEEIDQIYAAQKPLVKPAAQKPAQPAEETPDPQSRIQELMPHAWQQHQQQFTDEQSPTSEPPADPEPSDDPTDKSAKK</sequence>